<dbReference type="SFLD" id="SFLDF00027">
    <property type="entry name" value="p-type_atpase"/>
    <property type="match status" value="1"/>
</dbReference>
<protein>
    <recommendedName>
        <fullName evidence="7">P-type Zn(2+) transporter</fullName>
        <ecNumber evidence="7">7.2.2.12</ecNumber>
    </recommendedName>
</protein>
<dbReference type="GO" id="GO:0005886">
    <property type="term" value="C:plasma membrane"/>
    <property type="evidence" value="ECO:0007669"/>
    <property type="project" value="UniProtKB-SubCell"/>
</dbReference>
<dbReference type="Gene3D" id="3.40.1110.10">
    <property type="entry name" value="Calcium-transporting ATPase, cytoplasmic domain N"/>
    <property type="match status" value="1"/>
</dbReference>
<keyword evidence="9" id="KW-1003">Cell membrane</keyword>
<evidence type="ECO:0000256" key="9">
    <source>
        <dbReference type="RuleBase" id="RU362081"/>
    </source>
</evidence>
<dbReference type="InterPro" id="IPR001757">
    <property type="entry name" value="P_typ_ATPase"/>
</dbReference>
<evidence type="ECO:0000256" key="2">
    <source>
        <dbReference type="ARBA" id="ARBA00006024"/>
    </source>
</evidence>
<dbReference type="Pfam" id="PF00702">
    <property type="entry name" value="Hydrolase"/>
    <property type="match status" value="1"/>
</dbReference>
<dbReference type="GO" id="GO:0016887">
    <property type="term" value="F:ATP hydrolysis activity"/>
    <property type="evidence" value="ECO:0007669"/>
    <property type="project" value="InterPro"/>
</dbReference>
<dbReference type="PANTHER" id="PTHR48085:SF5">
    <property type="entry name" value="CADMIUM_ZINC-TRANSPORTING ATPASE HMA4-RELATED"/>
    <property type="match status" value="1"/>
</dbReference>
<evidence type="ECO:0000313" key="11">
    <source>
        <dbReference type="EMBL" id="MBB5142215.1"/>
    </source>
</evidence>
<keyword evidence="9" id="KW-0067">ATP-binding</keyword>
<dbReference type="InterPro" id="IPR036412">
    <property type="entry name" value="HAD-like_sf"/>
</dbReference>
<gene>
    <name evidence="11" type="ORF">HNQ38_000278</name>
</gene>
<dbReference type="SFLD" id="SFLDS00003">
    <property type="entry name" value="Haloacid_Dehalogenase"/>
    <property type="match status" value="1"/>
</dbReference>
<dbReference type="InterPro" id="IPR051014">
    <property type="entry name" value="Cation_Transport_ATPase_IB"/>
</dbReference>
<keyword evidence="9" id="KW-0479">Metal-binding</keyword>
<dbReference type="NCBIfam" id="TIGR01525">
    <property type="entry name" value="ATPase-IB_hvy"/>
    <property type="match status" value="1"/>
</dbReference>
<dbReference type="SFLD" id="SFLDG00002">
    <property type="entry name" value="C1.7:_P-type_atpase_like"/>
    <property type="match status" value="1"/>
</dbReference>
<proteinExistence type="inferred from homology"/>
<evidence type="ECO:0000256" key="7">
    <source>
        <dbReference type="ARBA" id="ARBA00039097"/>
    </source>
</evidence>
<feature type="transmembrane region" description="Helical" evidence="9">
    <location>
        <begin position="649"/>
        <end position="670"/>
    </location>
</feature>
<organism evidence="11 12">
    <name type="scientific">Desulfovibrio intestinalis</name>
    <dbReference type="NCBI Taxonomy" id="58621"/>
    <lineage>
        <taxon>Bacteria</taxon>
        <taxon>Pseudomonadati</taxon>
        <taxon>Thermodesulfobacteriota</taxon>
        <taxon>Desulfovibrionia</taxon>
        <taxon>Desulfovibrionales</taxon>
        <taxon>Desulfovibrionaceae</taxon>
        <taxon>Desulfovibrio</taxon>
    </lineage>
</organism>
<name>A0A7W8C1Y8_9BACT</name>
<comment type="caution">
    <text evidence="9">Lacks conserved residue(s) required for the propagation of feature annotation.</text>
</comment>
<dbReference type="Proteomes" id="UP000539075">
    <property type="component" value="Unassembled WGS sequence"/>
</dbReference>
<evidence type="ECO:0000256" key="3">
    <source>
        <dbReference type="ARBA" id="ARBA00022692"/>
    </source>
</evidence>
<evidence type="ECO:0000256" key="8">
    <source>
        <dbReference type="ARBA" id="ARBA00047308"/>
    </source>
</evidence>
<dbReference type="Gene3D" id="2.70.150.10">
    <property type="entry name" value="Calcium-transporting ATPase, cytoplasmic transduction domain A"/>
    <property type="match status" value="1"/>
</dbReference>
<dbReference type="PRINTS" id="PR00119">
    <property type="entry name" value="CATATPASE"/>
</dbReference>
<dbReference type="PRINTS" id="PR00120">
    <property type="entry name" value="HATPASE"/>
</dbReference>
<reference evidence="11 12" key="1">
    <citation type="submission" date="2020-08" db="EMBL/GenBank/DDBJ databases">
        <title>Genomic Encyclopedia of Type Strains, Phase IV (KMG-IV): sequencing the most valuable type-strain genomes for metagenomic binning, comparative biology and taxonomic classification.</title>
        <authorList>
            <person name="Goeker M."/>
        </authorList>
    </citation>
    <scope>NUCLEOTIDE SEQUENCE [LARGE SCALE GENOMIC DNA]</scope>
    <source>
        <strain evidence="11 12">DSM 11275</strain>
    </source>
</reference>
<keyword evidence="6 9" id="KW-0472">Membrane</keyword>
<evidence type="ECO:0000256" key="1">
    <source>
        <dbReference type="ARBA" id="ARBA00004370"/>
    </source>
</evidence>
<evidence type="ECO:0000256" key="5">
    <source>
        <dbReference type="ARBA" id="ARBA00022989"/>
    </source>
</evidence>
<dbReference type="SUPFAM" id="SSF81653">
    <property type="entry name" value="Calcium ATPase, transduction domain A"/>
    <property type="match status" value="1"/>
</dbReference>
<dbReference type="AlphaFoldDB" id="A0A7W8C1Y8"/>
<dbReference type="RefSeq" id="WP_183717510.1">
    <property type="nucleotide sequence ID" value="NZ_JACHGO010000001.1"/>
</dbReference>
<dbReference type="InterPro" id="IPR023299">
    <property type="entry name" value="ATPase_P-typ_cyto_dom_N"/>
</dbReference>
<comment type="catalytic activity">
    <reaction evidence="8">
        <text>Zn(2+)(in) + ATP + H2O = Zn(2+)(out) + ADP + phosphate + H(+)</text>
        <dbReference type="Rhea" id="RHEA:20621"/>
        <dbReference type="ChEBI" id="CHEBI:15377"/>
        <dbReference type="ChEBI" id="CHEBI:15378"/>
        <dbReference type="ChEBI" id="CHEBI:29105"/>
        <dbReference type="ChEBI" id="CHEBI:30616"/>
        <dbReference type="ChEBI" id="CHEBI:43474"/>
        <dbReference type="ChEBI" id="CHEBI:456216"/>
        <dbReference type="EC" id="7.2.2.12"/>
    </reaction>
</comment>
<dbReference type="PANTHER" id="PTHR48085">
    <property type="entry name" value="CADMIUM/ZINC-TRANSPORTING ATPASE HMA2-RELATED"/>
    <property type="match status" value="1"/>
</dbReference>
<keyword evidence="3 9" id="KW-0812">Transmembrane</keyword>
<evidence type="ECO:0000259" key="10">
    <source>
        <dbReference type="Pfam" id="PF00122"/>
    </source>
</evidence>
<dbReference type="InterPro" id="IPR018303">
    <property type="entry name" value="ATPase_P-typ_P_site"/>
</dbReference>
<sequence length="715" mass="77052">MRFYIVHELRGLTTPDSGRMRVRASGPLGMAQAEALAGALATLPGISEVSVNPRLGSLLFFFENEDSRETALTLFVGAGGDDGPLAELGDDPTPQPGEATLTEGLMPVFQYIFVRPLLPMALRVVNSVVSAVPFLFKGVRAVLRGALNVDVLDAAAIGASLVMRDFRTVSLLTLLLGLGETLEYWTRRRSMATLTESLALNVENVWLLAEGTEISVPLAQVKEGDLVVVRDGGSIPVDGVVEDGCAVVNQSSMTGEPLGVKRTTGASVFAGTVVEEGRLVIRARHVGDGTRLRQVVKFIEESESLKAGIQGKYERLADMAVPFTFGLAALVWLLTRDFRRAASVLLVDYSCALKLATPLAVLASMREGARHGMAIKGGRYLEALNEADTVVFDKTGTLTQASPEVVEVFPAPGFDRTEVLRVMACLEEHFPHPVARAVVRKADEEGLQHAEEHAHVEYVVAHGVASSLYGKKMRVGSRHYIEHDEGVDLSALAEAIEEQTSMGRSLLFMSEDGKVAGMVSIEDPMRSEAPRVVEELRGLGFNRILMLTGDDERTARAVAARVGINEYRSQVLPTDKARIIQELTEQGCKVLMVGDGINDAPALSASHVGVAMSDGTDLAREVANVLLTHPNLEGLVNARLLGRRTLRRIHFNFVATLTLNSAFLLGGLFMFMGPGVSALLHNVTTLGVALNAMRPNLPRKALPGEESRFEHPASS</sequence>
<dbReference type="Gene3D" id="3.40.50.1000">
    <property type="entry name" value="HAD superfamily/HAD-like"/>
    <property type="match status" value="1"/>
</dbReference>
<dbReference type="InterPro" id="IPR044492">
    <property type="entry name" value="P_typ_ATPase_HD_dom"/>
</dbReference>
<keyword evidence="9" id="KW-0547">Nucleotide-binding</keyword>
<dbReference type="PROSITE" id="PS00154">
    <property type="entry name" value="ATPASE_E1_E2"/>
    <property type="match status" value="1"/>
</dbReference>
<comment type="similarity">
    <text evidence="2 9">Belongs to the cation transport ATPase (P-type) (TC 3.A.3) family. Type IB subfamily.</text>
</comment>
<dbReference type="GO" id="GO:0016463">
    <property type="term" value="F:P-type zinc transporter activity"/>
    <property type="evidence" value="ECO:0007669"/>
    <property type="project" value="UniProtKB-EC"/>
</dbReference>
<dbReference type="GO" id="GO:0046872">
    <property type="term" value="F:metal ion binding"/>
    <property type="evidence" value="ECO:0007669"/>
    <property type="project" value="UniProtKB-KW"/>
</dbReference>
<comment type="caution">
    <text evidence="11">The sequence shown here is derived from an EMBL/GenBank/DDBJ whole genome shotgun (WGS) entry which is preliminary data.</text>
</comment>
<dbReference type="InterPro" id="IPR059000">
    <property type="entry name" value="ATPase_P-type_domA"/>
</dbReference>
<keyword evidence="5 9" id="KW-1133">Transmembrane helix</keyword>
<dbReference type="EMBL" id="JACHGO010000001">
    <property type="protein sequence ID" value="MBB5142215.1"/>
    <property type="molecule type" value="Genomic_DNA"/>
</dbReference>
<evidence type="ECO:0000313" key="12">
    <source>
        <dbReference type="Proteomes" id="UP000539075"/>
    </source>
</evidence>
<keyword evidence="12" id="KW-1185">Reference proteome</keyword>
<feature type="transmembrane region" description="Helical" evidence="9">
    <location>
        <begin position="316"/>
        <end position="335"/>
    </location>
</feature>
<dbReference type="Pfam" id="PF00122">
    <property type="entry name" value="E1-E2_ATPase"/>
    <property type="match status" value="1"/>
</dbReference>
<dbReference type="NCBIfam" id="TIGR01494">
    <property type="entry name" value="ATPase_P-type"/>
    <property type="match status" value="1"/>
</dbReference>
<evidence type="ECO:0000256" key="4">
    <source>
        <dbReference type="ARBA" id="ARBA00022967"/>
    </source>
</evidence>
<comment type="subcellular location">
    <subcellularLocation>
        <location evidence="9">Cell membrane</location>
    </subcellularLocation>
    <subcellularLocation>
        <location evidence="1">Membrane</location>
    </subcellularLocation>
</comment>
<dbReference type="SUPFAM" id="SSF56784">
    <property type="entry name" value="HAD-like"/>
    <property type="match status" value="1"/>
</dbReference>
<accession>A0A7W8C1Y8</accession>
<feature type="domain" description="P-type ATPase A" evidence="10">
    <location>
        <begin position="201"/>
        <end position="299"/>
    </location>
</feature>
<dbReference type="InterPro" id="IPR027256">
    <property type="entry name" value="P-typ_ATPase_IB"/>
</dbReference>
<evidence type="ECO:0000256" key="6">
    <source>
        <dbReference type="ARBA" id="ARBA00023136"/>
    </source>
</evidence>
<dbReference type="EC" id="7.2.2.12" evidence="7"/>
<dbReference type="InterPro" id="IPR008250">
    <property type="entry name" value="ATPase_P-typ_transduc_dom_A_sf"/>
</dbReference>
<dbReference type="GO" id="GO:0005524">
    <property type="term" value="F:ATP binding"/>
    <property type="evidence" value="ECO:0007669"/>
    <property type="project" value="UniProtKB-UniRule"/>
</dbReference>
<keyword evidence="4" id="KW-1278">Translocase</keyword>
<dbReference type="InterPro" id="IPR023214">
    <property type="entry name" value="HAD_sf"/>
</dbReference>